<keyword evidence="2" id="KW-0732">Signal</keyword>
<gene>
    <name evidence="5" type="ORF">R5A26_10640</name>
</gene>
<dbReference type="GO" id="GO:0008233">
    <property type="term" value="F:peptidase activity"/>
    <property type="evidence" value="ECO:0007669"/>
    <property type="project" value="UniProtKB-KW"/>
</dbReference>
<evidence type="ECO:0000256" key="1">
    <source>
        <dbReference type="ARBA" id="ARBA00022670"/>
    </source>
</evidence>
<evidence type="ECO:0000256" key="2">
    <source>
        <dbReference type="ARBA" id="ARBA00022729"/>
    </source>
</evidence>
<dbReference type="Pfam" id="PF13365">
    <property type="entry name" value="Trypsin_2"/>
    <property type="match status" value="1"/>
</dbReference>
<dbReference type="EMBL" id="JAWMAJ010000026">
    <property type="protein sequence ID" value="MDV7216410.1"/>
    <property type="molecule type" value="Genomic_DNA"/>
</dbReference>
<name>A0ABU4FAU9_9ACTN</name>
<dbReference type="PANTHER" id="PTHR36234:SF5">
    <property type="entry name" value="LYSYL ENDOPEPTIDASE"/>
    <property type="match status" value="1"/>
</dbReference>
<proteinExistence type="predicted"/>
<dbReference type="InterPro" id="IPR029058">
    <property type="entry name" value="AB_hydrolase_fold"/>
</dbReference>
<dbReference type="PRINTS" id="PR01774">
    <property type="entry name" value="EXFOLTOXIN"/>
</dbReference>
<evidence type="ECO:0000256" key="4">
    <source>
        <dbReference type="ARBA" id="ARBA00022825"/>
    </source>
</evidence>
<dbReference type="RefSeq" id="WP_317771033.1">
    <property type="nucleotide sequence ID" value="NZ_JAWMAJ010000026.1"/>
</dbReference>
<dbReference type="Gene3D" id="2.40.10.10">
    <property type="entry name" value="Trypsin-like serine proteases"/>
    <property type="match status" value="2"/>
</dbReference>
<organism evidence="5 6">
    <name type="scientific">Streptomyces prunicolor</name>
    <dbReference type="NCBI Taxonomy" id="67348"/>
    <lineage>
        <taxon>Bacteria</taxon>
        <taxon>Bacillati</taxon>
        <taxon>Actinomycetota</taxon>
        <taxon>Actinomycetes</taxon>
        <taxon>Kitasatosporales</taxon>
        <taxon>Streptomycetaceae</taxon>
        <taxon>Streptomyces</taxon>
    </lineage>
</organism>
<sequence length="660" mass="69887">MNLREQQQRNMTERYRDTLDQREDIRRRQVETGTPFAADSDEQLRARVERLVDKREVELAPVPSGAGPVRPAVVFERILGAANELQNVNFLARGARAARAVARISVVDGGGKLAWHGTGFLVGERLLLTNNHVLPDVAAATGSFAEFDYEADVDGAPKPVDTYDLAPGELFVTDRALDYTLVAVGTGADGKRPGATYGRLRLIAQQGKIVIGEPVNIVGHPDARPKEVAVRANELLNQLPQFLHYRTDTRPGNSGSPVFNDQWEVVALHHASVPDPDGAGWIANEGVRVSAILRHLTEAGPPPEQKPLLAELGPQAVLVGPAPIDDRRVGTAAGVTTAPEVPAAQVVSALVQDAAERAQERHGLTGRTGAGRRIVFLHGRGQQGHDPAALRAGWCDGLDIGLAAAGLPPLDPADVWFPFYGDALASATAGRESAPVDTATTTAEAYMPADTGALDVYAALLTDAADRAGMPASEREPADAQESSLLGGAVAALQRPLSWIAARSGLDDVVIAMAFHDVAAYLGSRSARDAVLEAVLAGLPKDDEFVLVSHSLGTVVALDLCNRLPGHVSVPLLVTAGSPLGLDTVYERLLAGGPVRPGQVDVWVNAWAAADAVAIGCPLGRSWPRVSDLLCANRKDKAHDIKQYLSHALVAAEIGRAVRE</sequence>
<evidence type="ECO:0000313" key="5">
    <source>
        <dbReference type="EMBL" id="MDV7216410.1"/>
    </source>
</evidence>
<keyword evidence="6" id="KW-1185">Reference proteome</keyword>
<keyword evidence="4" id="KW-0720">Serine protease</keyword>
<dbReference type="InterPro" id="IPR000126">
    <property type="entry name" value="V8_ser_AS"/>
</dbReference>
<dbReference type="SUPFAM" id="SSF53474">
    <property type="entry name" value="alpha/beta-Hydrolases"/>
    <property type="match status" value="1"/>
</dbReference>
<dbReference type="SUPFAM" id="SSF50494">
    <property type="entry name" value="Trypsin-like serine proteases"/>
    <property type="match status" value="1"/>
</dbReference>
<reference evidence="5 6" key="1">
    <citation type="submission" date="2023-10" db="EMBL/GenBank/DDBJ databases">
        <title>Characterization of rhizosphere-enriched actinobacteria from wheat plants lab-grown on chernevaya soil.</title>
        <authorList>
            <person name="Tikhonova E.N."/>
            <person name="Konopkin A."/>
            <person name="Kravchenko I.K."/>
        </authorList>
    </citation>
    <scope>NUCLEOTIDE SEQUENCE [LARGE SCALE GENOMIC DNA]</scope>
    <source>
        <strain evidence="5 6">RR29</strain>
    </source>
</reference>
<dbReference type="PANTHER" id="PTHR36234">
    <property type="entry name" value="LYSYL ENDOPEPTIDASE"/>
    <property type="match status" value="1"/>
</dbReference>
<protein>
    <submittedName>
        <fullName evidence="5">Serine protease</fullName>
    </submittedName>
</protein>
<accession>A0ABU4FAU9</accession>
<comment type="caution">
    <text evidence="5">The sequence shown here is derived from an EMBL/GenBank/DDBJ whole genome shotgun (WGS) entry which is preliminary data.</text>
</comment>
<dbReference type="PROSITE" id="PS00673">
    <property type="entry name" value="V8_SER"/>
    <property type="match status" value="1"/>
</dbReference>
<keyword evidence="3" id="KW-0378">Hydrolase</keyword>
<evidence type="ECO:0000256" key="3">
    <source>
        <dbReference type="ARBA" id="ARBA00022801"/>
    </source>
</evidence>
<dbReference type="InterPro" id="IPR008353">
    <property type="entry name" value="Peptidase_S1B_tx"/>
</dbReference>
<dbReference type="GO" id="GO:0006508">
    <property type="term" value="P:proteolysis"/>
    <property type="evidence" value="ECO:0007669"/>
    <property type="project" value="UniProtKB-KW"/>
</dbReference>
<evidence type="ECO:0000313" key="6">
    <source>
        <dbReference type="Proteomes" id="UP001187346"/>
    </source>
</evidence>
<keyword evidence="1 5" id="KW-0645">Protease</keyword>
<dbReference type="InterPro" id="IPR009003">
    <property type="entry name" value="Peptidase_S1_PA"/>
</dbReference>
<dbReference type="Proteomes" id="UP001187346">
    <property type="component" value="Unassembled WGS sequence"/>
</dbReference>
<dbReference type="InterPro" id="IPR043504">
    <property type="entry name" value="Peptidase_S1_PA_chymotrypsin"/>
</dbReference>